<dbReference type="RefSeq" id="WP_342759066.1">
    <property type="nucleotide sequence ID" value="NZ_CP146256.1"/>
</dbReference>
<dbReference type="Gene3D" id="2.60.120.260">
    <property type="entry name" value="Galactose-binding domain-like"/>
    <property type="match status" value="1"/>
</dbReference>
<name>A0ABZ3F1I1_9FIRM</name>
<evidence type="ECO:0000256" key="1">
    <source>
        <dbReference type="SAM" id="SignalP"/>
    </source>
</evidence>
<feature type="signal peptide" evidence="1">
    <location>
        <begin position="1"/>
        <end position="19"/>
    </location>
</feature>
<protein>
    <recommendedName>
        <fullName evidence="4">Lipoprotein</fullName>
    </recommendedName>
</protein>
<dbReference type="Proteomes" id="UP001451571">
    <property type="component" value="Chromosome"/>
</dbReference>
<sequence length="214" mass="22378">MKKRAIAALFMTAAMVLMTACGGGGSEAGSNTTEEANNEVKEADGTEFIFEAEYTVLEGLEGLGVSGSPTGIGLAKENADASNGFYVGELGLKSPITFVITSDADTTATLKALLGSNTLGNCTWNPTSFVVTVNGEAVQYEEFTTDNGTDASNQENFKTKNLGEIQLKAGENEIIFVAGENTYRSNMPSAPSIDCLKITAGAALSMDEVVENIE</sequence>
<reference evidence="2 3" key="1">
    <citation type="submission" date="2024-02" db="EMBL/GenBank/DDBJ databases">
        <title>Bacterial strain from lacustrine sediment.</title>
        <authorList>
            <person name="Petit C."/>
            <person name="Fadhlaoui K."/>
        </authorList>
    </citation>
    <scope>NUCLEOTIDE SEQUENCE [LARGE SCALE GENOMIC DNA]</scope>
    <source>
        <strain evidence="2 3">IPX-CK</strain>
    </source>
</reference>
<gene>
    <name evidence="2" type="ORF">V6984_07000</name>
</gene>
<feature type="chain" id="PRO_5046882518" description="Lipoprotein" evidence="1">
    <location>
        <begin position="20"/>
        <end position="214"/>
    </location>
</feature>
<keyword evidence="3" id="KW-1185">Reference proteome</keyword>
<evidence type="ECO:0000313" key="2">
    <source>
        <dbReference type="EMBL" id="XAH75500.1"/>
    </source>
</evidence>
<organism evidence="2 3">
    <name type="scientific">Kineothrix sedimenti</name>
    <dbReference type="NCBI Taxonomy" id="3123317"/>
    <lineage>
        <taxon>Bacteria</taxon>
        <taxon>Bacillati</taxon>
        <taxon>Bacillota</taxon>
        <taxon>Clostridia</taxon>
        <taxon>Lachnospirales</taxon>
        <taxon>Lachnospiraceae</taxon>
        <taxon>Kineothrix</taxon>
    </lineage>
</organism>
<keyword evidence="1" id="KW-0732">Signal</keyword>
<evidence type="ECO:0000313" key="3">
    <source>
        <dbReference type="Proteomes" id="UP001451571"/>
    </source>
</evidence>
<proteinExistence type="predicted"/>
<dbReference type="PROSITE" id="PS51257">
    <property type="entry name" value="PROKAR_LIPOPROTEIN"/>
    <property type="match status" value="1"/>
</dbReference>
<dbReference type="EMBL" id="CP146256">
    <property type="protein sequence ID" value="XAH75500.1"/>
    <property type="molecule type" value="Genomic_DNA"/>
</dbReference>
<accession>A0ABZ3F1I1</accession>
<evidence type="ECO:0008006" key="4">
    <source>
        <dbReference type="Google" id="ProtNLM"/>
    </source>
</evidence>